<dbReference type="GO" id="GO:0003676">
    <property type="term" value="F:nucleic acid binding"/>
    <property type="evidence" value="ECO:0007669"/>
    <property type="project" value="InterPro"/>
</dbReference>
<evidence type="ECO:0000313" key="3">
    <source>
        <dbReference type="Proteomes" id="UP001454036"/>
    </source>
</evidence>
<dbReference type="Gene3D" id="3.30.420.10">
    <property type="entry name" value="Ribonuclease H-like superfamily/Ribonuclease H"/>
    <property type="match status" value="1"/>
</dbReference>
<dbReference type="InterPro" id="IPR036397">
    <property type="entry name" value="RNaseH_sf"/>
</dbReference>
<dbReference type="EMBL" id="BAABME010018741">
    <property type="protein sequence ID" value="GAA0154873.1"/>
    <property type="molecule type" value="Genomic_DNA"/>
</dbReference>
<sequence length="132" mass="15250">MRGAETRKFWRTPESHHRSGRIVKWAIEPRTSIECAHGPEEVPPEMINLIEDSREREWLLYVDATNNEAENEALANGLTFANTLETEHIHIQSDSQLLVGNVKGDFSIDKTKERLVGYVRRVRKLAKLTRRS</sequence>
<gene>
    <name evidence="2" type="ORF">LIER_37987</name>
</gene>
<dbReference type="Pfam" id="PF13456">
    <property type="entry name" value="RVT_3"/>
    <property type="match status" value="1"/>
</dbReference>
<dbReference type="InterPro" id="IPR012337">
    <property type="entry name" value="RNaseH-like_sf"/>
</dbReference>
<name>A0AAV3PV04_LITER</name>
<evidence type="ECO:0000313" key="2">
    <source>
        <dbReference type="EMBL" id="GAA0154873.1"/>
    </source>
</evidence>
<dbReference type="SUPFAM" id="SSF53098">
    <property type="entry name" value="Ribonuclease H-like"/>
    <property type="match status" value="1"/>
</dbReference>
<dbReference type="GO" id="GO:0004523">
    <property type="term" value="F:RNA-DNA hybrid ribonuclease activity"/>
    <property type="evidence" value="ECO:0007669"/>
    <property type="project" value="InterPro"/>
</dbReference>
<organism evidence="2 3">
    <name type="scientific">Lithospermum erythrorhizon</name>
    <name type="common">Purple gromwell</name>
    <name type="synonym">Lithospermum officinale var. erythrorhizon</name>
    <dbReference type="NCBI Taxonomy" id="34254"/>
    <lineage>
        <taxon>Eukaryota</taxon>
        <taxon>Viridiplantae</taxon>
        <taxon>Streptophyta</taxon>
        <taxon>Embryophyta</taxon>
        <taxon>Tracheophyta</taxon>
        <taxon>Spermatophyta</taxon>
        <taxon>Magnoliopsida</taxon>
        <taxon>eudicotyledons</taxon>
        <taxon>Gunneridae</taxon>
        <taxon>Pentapetalae</taxon>
        <taxon>asterids</taxon>
        <taxon>lamiids</taxon>
        <taxon>Boraginales</taxon>
        <taxon>Boraginaceae</taxon>
        <taxon>Boraginoideae</taxon>
        <taxon>Lithospermeae</taxon>
        <taxon>Lithospermum</taxon>
    </lineage>
</organism>
<protein>
    <recommendedName>
        <fullName evidence="1">RNase H type-1 domain-containing protein</fullName>
    </recommendedName>
</protein>
<dbReference type="InterPro" id="IPR002156">
    <property type="entry name" value="RNaseH_domain"/>
</dbReference>
<keyword evidence="3" id="KW-1185">Reference proteome</keyword>
<accession>A0AAV3PV04</accession>
<reference evidence="2 3" key="1">
    <citation type="submission" date="2024-01" db="EMBL/GenBank/DDBJ databases">
        <title>The complete chloroplast genome sequence of Lithospermum erythrorhizon: insights into the phylogenetic relationship among Boraginaceae species and the maternal lineages of purple gromwells.</title>
        <authorList>
            <person name="Okada T."/>
            <person name="Watanabe K."/>
        </authorList>
    </citation>
    <scope>NUCLEOTIDE SEQUENCE [LARGE SCALE GENOMIC DNA]</scope>
</reference>
<feature type="domain" description="RNase H type-1" evidence="1">
    <location>
        <begin position="64"/>
        <end position="127"/>
    </location>
</feature>
<proteinExistence type="predicted"/>
<dbReference type="Proteomes" id="UP001454036">
    <property type="component" value="Unassembled WGS sequence"/>
</dbReference>
<dbReference type="AlphaFoldDB" id="A0AAV3PV04"/>
<evidence type="ECO:0000259" key="1">
    <source>
        <dbReference type="Pfam" id="PF13456"/>
    </source>
</evidence>
<comment type="caution">
    <text evidence="2">The sequence shown here is derived from an EMBL/GenBank/DDBJ whole genome shotgun (WGS) entry which is preliminary data.</text>
</comment>